<proteinExistence type="predicted"/>
<reference evidence="1 2" key="1">
    <citation type="submission" date="2011-04" db="EMBL/GenBank/DDBJ databases">
        <title>The Genome Sequence of Dysgonomonas gadei ATCC BAA-286.</title>
        <authorList>
            <consortium name="The Broad Institute Genome Sequencing Platform"/>
            <person name="Earl A."/>
            <person name="Ward D."/>
            <person name="Feldgarden M."/>
            <person name="Gevers D."/>
            <person name="Pudlo N."/>
            <person name="Martens E."/>
            <person name="Allen-Vercoe E."/>
            <person name="Young S.K."/>
            <person name="Zeng Q."/>
            <person name="Gargeya S."/>
            <person name="Fitzgerald M."/>
            <person name="Haas B."/>
            <person name="Abouelleil A."/>
            <person name="Alvarado L."/>
            <person name="Arachchi H.M."/>
            <person name="Berlin A."/>
            <person name="Brown A."/>
            <person name="Chapman S.B."/>
            <person name="Chen Z."/>
            <person name="Dunbar C."/>
            <person name="Freedman E."/>
            <person name="Gearin G."/>
            <person name="Gellesch M."/>
            <person name="Goldberg J."/>
            <person name="Griggs A."/>
            <person name="Gujja S."/>
            <person name="Heiman D."/>
            <person name="Howarth C."/>
            <person name="Larson L."/>
            <person name="Lui A."/>
            <person name="MacDonald P.J.P."/>
            <person name="Mehta T."/>
            <person name="Montmayeur A."/>
            <person name="Murphy C."/>
            <person name="Neiman D."/>
            <person name="Pearson M."/>
            <person name="Priest M."/>
            <person name="Roberts A."/>
            <person name="Saif S."/>
            <person name="Shea T."/>
            <person name="Shenoy N."/>
            <person name="Sisk P."/>
            <person name="Stolte C."/>
            <person name="Sykes S."/>
            <person name="Yandava C."/>
            <person name="Wortman J."/>
            <person name="Nusbaum C."/>
            <person name="Birren B."/>
        </authorList>
    </citation>
    <scope>NUCLEOTIDE SEQUENCE [LARGE SCALE GENOMIC DNA]</scope>
    <source>
        <strain evidence="1 2">ATCC BAA-286</strain>
    </source>
</reference>
<gene>
    <name evidence="1" type="ORF">HMPREF9455_00791</name>
</gene>
<keyword evidence="2" id="KW-1185">Reference proteome</keyword>
<dbReference type="Proteomes" id="UP000004913">
    <property type="component" value="Unassembled WGS sequence"/>
</dbReference>
<evidence type="ECO:0000313" key="2">
    <source>
        <dbReference type="Proteomes" id="UP000004913"/>
    </source>
</evidence>
<evidence type="ECO:0008006" key="3">
    <source>
        <dbReference type="Google" id="ProtNLM"/>
    </source>
</evidence>
<dbReference type="InterPro" id="IPR021958">
    <property type="entry name" value="DUF3575"/>
</dbReference>
<sequence>MNLSNQLNKGYVVILIFICFFQQAHAQEIAIKTNLAYWATTTPNLGMEFALGKKSTLEISGGVNPFEFSDNKRFKHWLVQPEYRWWFCEAFNGHFLGIHAHGAQFNVGGWDIPLGRLDVFKDKRYEGYLYGAGISYGYQWVLTNRWNFEFNIGAGYARIHYDEYPCKDCGTKQDEGNYNYWGITRVELSFIYFIK</sequence>
<comment type="caution">
    <text evidence="1">The sequence shown here is derived from an EMBL/GenBank/DDBJ whole genome shotgun (WGS) entry which is preliminary data.</text>
</comment>
<dbReference type="EMBL" id="ADLV01000015">
    <property type="protein sequence ID" value="EGK02541.1"/>
    <property type="molecule type" value="Genomic_DNA"/>
</dbReference>
<dbReference type="HOGENOM" id="CLU_085002_2_0_10"/>
<dbReference type="OrthoDB" id="1060107at2"/>
<dbReference type="RefSeq" id="WP_006798306.1">
    <property type="nucleotide sequence ID" value="NZ_GL891980.1"/>
</dbReference>
<accession>F5IV91</accession>
<name>F5IV91_9BACT</name>
<evidence type="ECO:0000313" key="1">
    <source>
        <dbReference type="EMBL" id="EGK02541.1"/>
    </source>
</evidence>
<dbReference type="eggNOG" id="COG2885">
    <property type="taxonomic scope" value="Bacteria"/>
</dbReference>
<protein>
    <recommendedName>
        <fullName evidence="3">DUF3575 domain-containing protein</fullName>
    </recommendedName>
</protein>
<dbReference type="STRING" id="742766.HMPREF9455_00791"/>
<dbReference type="AlphaFoldDB" id="F5IV91"/>
<organism evidence="1 2">
    <name type="scientific">Dysgonomonas gadei ATCC BAA-286</name>
    <dbReference type="NCBI Taxonomy" id="742766"/>
    <lineage>
        <taxon>Bacteria</taxon>
        <taxon>Pseudomonadati</taxon>
        <taxon>Bacteroidota</taxon>
        <taxon>Bacteroidia</taxon>
        <taxon>Bacteroidales</taxon>
        <taxon>Dysgonomonadaceae</taxon>
        <taxon>Dysgonomonas</taxon>
    </lineage>
</organism>
<dbReference type="Pfam" id="PF12099">
    <property type="entry name" value="DUF3575"/>
    <property type="match status" value="1"/>
</dbReference>